<dbReference type="GeneID" id="94846786"/>
<dbReference type="SUPFAM" id="SSF69349">
    <property type="entry name" value="Phage fibre proteins"/>
    <property type="match status" value="1"/>
</dbReference>
<gene>
    <name evidence="2" type="ORF">TRFO_38509</name>
</gene>
<feature type="region of interest" description="Disordered" evidence="1">
    <location>
        <begin position="181"/>
        <end position="235"/>
    </location>
</feature>
<dbReference type="Proteomes" id="UP000179807">
    <property type="component" value="Unassembled WGS sequence"/>
</dbReference>
<feature type="compositionally biased region" description="Low complexity" evidence="1">
    <location>
        <begin position="38"/>
        <end position="52"/>
    </location>
</feature>
<sequence>MPPPRGGGPQRSPPNRRTPPKVNPTRSPVSPPKQVHISSSDSDYYYSDYSDSNPPKNISPKPTGLNRQPNGVQRGNPRPTPPSAPLKNAQKNDSDSDYYSYSSYESQKSNSVNNNTSKKENDNAQVHLEPLVIKDEKESPPPLHQNLSYKEFPEPNDSEQEEYDEDILLDFQASSQQGININAGNNQINNPSNNQINNPSNNQINNPSNNQINNPSNNQVNNAGNNQINNAGNNQVNNAGNNQINNAGNNQINNAGNNDYPQYFPPSQVHGKPNDDNIQQGLNSHIIHAERQTDALSPDPTNEENQSGILYRVTRAKKSFMKYDFQLYKGEEVLMCAKSPNVKRSVLINDGNIPPTKDNTSAVMKIKKKQKNFILYQGNKNGPIIMICDVSTVKAPIFYDRFFTVQMKEPNFSLKTMLPRKREDGKYTLNFGGKFTKMSIKNAILMNDNEEKVLCVRRIGEHDIEIEVFQDVSLLQIFGFAIVSWVCPY</sequence>
<feature type="compositionally biased region" description="Low complexity" evidence="1">
    <location>
        <begin position="97"/>
        <end position="116"/>
    </location>
</feature>
<feature type="region of interest" description="Disordered" evidence="1">
    <location>
        <begin position="1"/>
        <end position="162"/>
    </location>
</feature>
<evidence type="ECO:0008006" key="4">
    <source>
        <dbReference type="Google" id="ProtNLM"/>
    </source>
</evidence>
<comment type="caution">
    <text evidence="2">The sequence shown here is derived from an EMBL/GenBank/DDBJ whole genome shotgun (WGS) entry which is preliminary data.</text>
</comment>
<evidence type="ECO:0000256" key="1">
    <source>
        <dbReference type="SAM" id="MobiDB-lite"/>
    </source>
</evidence>
<reference evidence="2" key="1">
    <citation type="submission" date="2016-10" db="EMBL/GenBank/DDBJ databases">
        <authorList>
            <person name="Benchimol M."/>
            <person name="Almeida L.G."/>
            <person name="Vasconcelos A.T."/>
            <person name="Perreira-Neves A."/>
            <person name="Rosa I.A."/>
            <person name="Tasca T."/>
            <person name="Bogo M.R."/>
            <person name="de Souza W."/>
        </authorList>
    </citation>
    <scope>NUCLEOTIDE SEQUENCE [LARGE SCALE GENOMIC DNA]</scope>
    <source>
        <strain evidence="2">K</strain>
    </source>
</reference>
<dbReference type="EMBL" id="MLAK01001249">
    <property type="protein sequence ID" value="OHS95368.1"/>
    <property type="molecule type" value="Genomic_DNA"/>
</dbReference>
<evidence type="ECO:0000313" key="3">
    <source>
        <dbReference type="Proteomes" id="UP000179807"/>
    </source>
</evidence>
<proteinExistence type="predicted"/>
<organism evidence="2 3">
    <name type="scientific">Tritrichomonas foetus</name>
    <dbReference type="NCBI Taxonomy" id="1144522"/>
    <lineage>
        <taxon>Eukaryota</taxon>
        <taxon>Metamonada</taxon>
        <taxon>Parabasalia</taxon>
        <taxon>Tritrichomonadida</taxon>
        <taxon>Tritrichomonadidae</taxon>
        <taxon>Tritrichomonas</taxon>
    </lineage>
</organism>
<protein>
    <recommendedName>
        <fullName evidence="4">Tubby C-terminal domain-containing protein</fullName>
    </recommendedName>
</protein>
<dbReference type="Gene3D" id="3.20.90.10">
    <property type="entry name" value="Tubby Protein, Chain A"/>
    <property type="match status" value="1"/>
</dbReference>
<name>A0A1J4J8A4_9EUKA</name>
<keyword evidence="3" id="KW-1185">Reference proteome</keyword>
<dbReference type="AlphaFoldDB" id="A0A1J4J8A4"/>
<dbReference type="RefSeq" id="XP_068348505.1">
    <property type="nucleotide sequence ID" value="XM_068512082.1"/>
</dbReference>
<dbReference type="VEuPathDB" id="TrichDB:TRFO_38509"/>
<evidence type="ECO:0000313" key="2">
    <source>
        <dbReference type="EMBL" id="OHS95368.1"/>
    </source>
</evidence>
<dbReference type="InterPro" id="IPR025659">
    <property type="entry name" value="Tubby-like_C"/>
</dbReference>
<accession>A0A1J4J8A4</accession>